<dbReference type="EMBL" id="GGEC01074484">
    <property type="protein sequence ID" value="MBX54968.1"/>
    <property type="molecule type" value="Transcribed_RNA"/>
</dbReference>
<protein>
    <submittedName>
        <fullName evidence="1">Uncharacterized protein</fullName>
    </submittedName>
</protein>
<accession>A0A2P2PJP1</accession>
<sequence length="39" mass="4352">MGKNLRGKTIKQGNIIRHKKLIPTFLVKSAPFLSSRSSV</sequence>
<reference evidence="1" key="1">
    <citation type="submission" date="2018-02" db="EMBL/GenBank/DDBJ databases">
        <title>Rhizophora mucronata_Transcriptome.</title>
        <authorList>
            <person name="Meera S.P."/>
            <person name="Sreeshan A."/>
            <person name="Augustine A."/>
        </authorList>
    </citation>
    <scope>NUCLEOTIDE SEQUENCE</scope>
    <source>
        <tissue evidence="1">Leaf</tissue>
    </source>
</reference>
<proteinExistence type="predicted"/>
<evidence type="ECO:0000313" key="1">
    <source>
        <dbReference type="EMBL" id="MBX54968.1"/>
    </source>
</evidence>
<dbReference type="AlphaFoldDB" id="A0A2P2PJP1"/>
<name>A0A2P2PJP1_RHIMU</name>
<organism evidence="1">
    <name type="scientific">Rhizophora mucronata</name>
    <name type="common">Asiatic mangrove</name>
    <dbReference type="NCBI Taxonomy" id="61149"/>
    <lineage>
        <taxon>Eukaryota</taxon>
        <taxon>Viridiplantae</taxon>
        <taxon>Streptophyta</taxon>
        <taxon>Embryophyta</taxon>
        <taxon>Tracheophyta</taxon>
        <taxon>Spermatophyta</taxon>
        <taxon>Magnoliopsida</taxon>
        <taxon>eudicotyledons</taxon>
        <taxon>Gunneridae</taxon>
        <taxon>Pentapetalae</taxon>
        <taxon>rosids</taxon>
        <taxon>fabids</taxon>
        <taxon>Malpighiales</taxon>
        <taxon>Rhizophoraceae</taxon>
        <taxon>Rhizophora</taxon>
    </lineage>
</organism>